<reference evidence="1" key="1">
    <citation type="submission" date="2014-09" db="EMBL/GenBank/DDBJ databases">
        <authorList>
            <person name="Magalhaes I.L.F."/>
            <person name="Oliveira U."/>
            <person name="Santos F.R."/>
            <person name="Vidigal T.H.D.A."/>
            <person name="Brescovit A.D."/>
            <person name="Santos A.J."/>
        </authorList>
    </citation>
    <scope>NUCLEOTIDE SEQUENCE</scope>
    <source>
        <tissue evidence="1">Shoot tissue taken approximately 20 cm above the soil surface</tissue>
    </source>
</reference>
<organism evidence="1">
    <name type="scientific">Arundo donax</name>
    <name type="common">Giant reed</name>
    <name type="synonym">Donax arundinaceus</name>
    <dbReference type="NCBI Taxonomy" id="35708"/>
    <lineage>
        <taxon>Eukaryota</taxon>
        <taxon>Viridiplantae</taxon>
        <taxon>Streptophyta</taxon>
        <taxon>Embryophyta</taxon>
        <taxon>Tracheophyta</taxon>
        <taxon>Spermatophyta</taxon>
        <taxon>Magnoliopsida</taxon>
        <taxon>Liliopsida</taxon>
        <taxon>Poales</taxon>
        <taxon>Poaceae</taxon>
        <taxon>PACMAD clade</taxon>
        <taxon>Arundinoideae</taxon>
        <taxon>Arundineae</taxon>
        <taxon>Arundo</taxon>
    </lineage>
</organism>
<accession>A0A0A9BE40</accession>
<dbReference type="AlphaFoldDB" id="A0A0A9BE40"/>
<name>A0A0A9BE40_ARUDO</name>
<proteinExistence type="predicted"/>
<evidence type="ECO:0000313" key="1">
    <source>
        <dbReference type="EMBL" id="JAD57557.1"/>
    </source>
</evidence>
<reference evidence="1" key="2">
    <citation type="journal article" date="2015" name="Data Brief">
        <title>Shoot transcriptome of the giant reed, Arundo donax.</title>
        <authorList>
            <person name="Barrero R.A."/>
            <person name="Guerrero F.D."/>
            <person name="Moolhuijzen P."/>
            <person name="Goolsby J.A."/>
            <person name="Tidwell J."/>
            <person name="Bellgard S.E."/>
            <person name="Bellgard M.I."/>
        </authorList>
    </citation>
    <scope>NUCLEOTIDE SEQUENCE</scope>
    <source>
        <tissue evidence="1">Shoot tissue taken approximately 20 cm above the soil surface</tissue>
    </source>
</reference>
<protein>
    <submittedName>
        <fullName evidence="1">Uncharacterized protein</fullName>
    </submittedName>
</protein>
<dbReference type="EMBL" id="GBRH01240338">
    <property type="protein sequence ID" value="JAD57557.1"/>
    <property type="molecule type" value="Transcribed_RNA"/>
</dbReference>
<sequence>MLRFLQGKMSIVAQPLAHIHCSGQQYKFKSN</sequence>